<organism evidence="1 2">
    <name type="scientific">Coprinellus micaceus</name>
    <name type="common">Glistening ink-cap mushroom</name>
    <name type="synonym">Coprinus micaceus</name>
    <dbReference type="NCBI Taxonomy" id="71717"/>
    <lineage>
        <taxon>Eukaryota</taxon>
        <taxon>Fungi</taxon>
        <taxon>Dikarya</taxon>
        <taxon>Basidiomycota</taxon>
        <taxon>Agaricomycotina</taxon>
        <taxon>Agaricomycetes</taxon>
        <taxon>Agaricomycetidae</taxon>
        <taxon>Agaricales</taxon>
        <taxon>Agaricineae</taxon>
        <taxon>Psathyrellaceae</taxon>
        <taxon>Coprinellus</taxon>
    </lineage>
</organism>
<evidence type="ECO:0000313" key="1">
    <source>
        <dbReference type="EMBL" id="TEB29297.1"/>
    </source>
</evidence>
<dbReference type="AlphaFoldDB" id="A0A4Y7T547"/>
<proteinExistence type="predicted"/>
<dbReference type="EMBL" id="QPFP01000028">
    <property type="protein sequence ID" value="TEB29297.1"/>
    <property type="molecule type" value="Genomic_DNA"/>
</dbReference>
<keyword evidence="2" id="KW-1185">Reference proteome</keyword>
<reference evidence="1 2" key="1">
    <citation type="journal article" date="2019" name="Nat. Ecol. Evol.">
        <title>Megaphylogeny resolves global patterns of mushroom evolution.</title>
        <authorList>
            <person name="Varga T."/>
            <person name="Krizsan K."/>
            <person name="Foldi C."/>
            <person name="Dima B."/>
            <person name="Sanchez-Garcia M."/>
            <person name="Sanchez-Ramirez S."/>
            <person name="Szollosi G.J."/>
            <person name="Szarkandi J.G."/>
            <person name="Papp V."/>
            <person name="Albert L."/>
            <person name="Andreopoulos W."/>
            <person name="Angelini C."/>
            <person name="Antonin V."/>
            <person name="Barry K.W."/>
            <person name="Bougher N.L."/>
            <person name="Buchanan P."/>
            <person name="Buyck B."/>
            <person name="Bense V."/>
            <person name="Catcheside P."/>
            <person name="Chovatia M."/>
            <person name="Cooper J."/>
            <person name="Damon W."/>
            <person name="Desjardin D."/>
            <person name="Finy P."/>
            <person name="Geml J."/>
            <person name="Haridas S."/>
            <person name="Hughes K."/>
            <person name="Justo A."/>
            <person name="Karasinski D."/>
            <person name="Kautmanova I."/>
            <person name="Kiss B."/>
            <person name="Kocsube S."/>
            <person name="Kotiranta H."/>
            <person name="LaButti K.M."/>
            <person name="Lechner B.E."/>
            <person name="Liimatainen K."/>
            <person name="Lipzen A."/>
            <person name="Lukacs Z."/>
            <person name="Mihaltcheva S."/>
            <person name="Morgado L.N."/>
            <person name="Niskanen T."/>
            <person name="Noordeloos M.E."/>
            <person name="Ohm R.A."/>
            <person name="Ortiz-Santana B."/>
            <person name="Ovrebo C."/>
            <person name="Racz N."/>
            <person name="Riley R."/>
            <person name="Savchenko A."/>
            <person name="Shiryaev A."/>
            <person name="Soop K."/>
            <person name="Spirin V."/>
            <person name="Szebenyi C."/>
            <person name="Tomsovsky M."/>
            <person name="Tulloss R.E."/>
            <person name="Uehling J."/>
            <person name="Grigoriev I.V."/>
            <person name="Vagvolgyi C."/>
            <person name="Papp T."/>
            <person name="Martin F.M."/>
            <person name="Miettinen O."/>
            <person name="Hibbett D.S."/>
            <person name="Nagy L.G."/>
        </authorList>
    </citation>
    <scope>NUCLEOTIDE SEQUENCE [LARGE SCALE GENOMIC DNA]</scope>
    <source>
        <strain evidence="1 2">FP101781</strain>
    </source>
</reference>
<comment type="caution">
    <text evidence="1">The sequence shown here is derived from an EMBL/GenBank/DDBJ whole genome shotgun (WGS) entry which is preliminary data.</text>
</comment>
<sequence>MRGALSHGLSLSAQWVSTRLSLDRSGMVMVPMVWSCCDADTTQHTHVILCGTIAKFDWVKFAVRGMETEG</sequence>
<name>A0A4Y7T547_COPMI</name>
<accession>A0A4Y7T547</accession>
<evidence type="ECO:0000313" key="2">
    <source>
        <dbReference type="Proteomes" id="UP000298030"/>
    </source>
</evidence>
<protein>
    <submittedName>
        <fullName evidence="1">Uncharacterized protein</fullName>
    </submittedName>
</protein>
<dbReference type="Proteomes" id="UP000298030">
    <property type="component" value="Unassembled WGS sequence"/>
</dbReference>
<gene>
    <name evidence="1" type="ORF">FA13DRAFT_1734982</name>
</gene>